<reference evidence="1" key="1">
    <citation type="submission" date="2016-10" db="EMBL/GenBank/DDBJ databases">
        <title>Sequence of Gallionella enrichment culture.</title>
        <authorList>
            <person name="Poehlein A."/>
            <person name="Muehling M."/>
            <person name="Daniel R."/>
        </authorList>
    </citation>
    <scope>NUCLEOTIDE SEQUENCE</scope>
</reference>
<organism evidence="1">
    <name type="scientific">mine drainage metagenome</name>
    <dbReference type="NCBI Taxonomy" id="410659"/>
    <lineage>
        <taxon>unclassified sequences</taxon>
        <taxon>metagenomes</taxon>
        <taxon>ecological metagenomes</taxon>
    </lineage>
</organism>
<proteinExistence type="predicted"/>
<evidence type="ECO:0000313" key="1">
    <source>
        <dbReference type="EMBL" id="OIQ81932.1"/>
    </source>
</evidence>
<protein>
    <submittedName>
        <fullName evidence="1">Uncharacterized protein</fullName>
    </submittedName>
</protein>
<accession>A0A1J5QPS5</accession>
<gene>
    <name evidence="1" type="ORF">GALL_362830</name>
</gene>
<dbReference type="AlphaFoldDB" id="A0A1J5QPS5"/>
<name>A0A1J5QPS5_9ZZZZ</name>
<sequence>MNKSNKLKLTQAFPRLLHANKETNTFFIECGDGWYDLIYKLCSDIEEVLTANCTTDDDWPHALQVKEKFGGLRFYISRSHKNAVSMPAPGLVEVRPISDVDAIGDLIEAAEAKSFDICEDCSAPGKLYQESWWHVKCDACEAIYRKKREEFLKG</sequence>
<dbReference type="EMBL" id="MLJW01000863">
    <property type="protein sequence ID" value="OIQ81932.1"/>
    <property type="molecule type" value="Genomic_DNA"/>
</dbReference>
<comment type="caution">
    <text evidence="1">The sequence shown here is derived from an EMBL/GenBank/DDBJ whole genome shotgun (WGS) entry which is preliminary data.</text>
</comment>